<feature type="transmembrane region" description="Helical" evidence="9">
    <location>
        <begin position="206"/>
        <end position="228"/>
    </location>
</feature>
<dbReference type="Pfam" id="PF01545">
    <property type="entry name" value="Cation_efflux"/>
    <property type="match status" value="1"/>
</dbReference>
<keyword evidence="3" id="KW-0813">Transport</keyword>
<evidence type="ECO:0000259" key="10">
    <source>
        <dbReference type="Pfam" id="PF01545"/>
    </source>
</evidence>
<evidence type="ECO:0000256" key="6">
    <source>
        <dbReference type="ARBA" id="ARBA00022989"/>
    </source>
</evidence>
<dbReference type="InterPro" id="IPR036837">
    <property type="entry name" value="Cation_efflux_CTD_sf"/>
</dbReference>
<reference evidence="12 13" key="1">
    <citation type="submission" date="2023-03" db="EMBL/GenBank/DDBJ databases">
        <title>Genome sequence of Lichtheimia ornata CBS 291.66.</title>
        <authorList>
            <person name="Mohabir J.T."/>
            <person name="Shea T.P."/>
            <person name="Kurbessoian T."/>
            <person name="Berby B."/>
            <person name="Fontaine J."/>
            <person name="Livny J."/>
            <person name="Gnirke A."/>
            <person name="Stajich J.E."/>
            <person name="Cuomo C.A."/>
        </authorList>
    </citation>
    <scope>NUCLEOTIDE SEQUENCE [LARGE SCALE GENOMIC DNA]</scope>
    <source>
        <strain evidence="12">CBS 291.66</strain>
    </source>
</reference>
<feature type="transmembrane region" description="Helical" evidence="9">
    <location>
        <begin position="113"/>
        <end position="133"/>
    </location>
</feature>
<gene>
    <name evidence="12" type="ORF">O0I10_004302</name>
</gene>
<keyword evidence="4 9" id="KW-0812">Transmembrane</keyword>
<name>A0AAD7V7L0_9FUNG</name>
<dbReference type="GO" id="GO:0005385">
    <property type="term" value="F:zinc ion transmembrane transporter activity"/>
    <property type="evidence" value="ECO:0007669"/>
    <property type="project" value="TreeGrafter"/>
</dbReference>
<proteinExistence type="inferred from homology"/>
<evidence type="ECO:0000256" key="4">
    <source>
        <dbReference type="ARBA" id="ARBA00022692"/>
    </source>
</evidence>
<evidence type="ECO:0000256" key="3">
    <source>
        <dbReference type="ARBA" id="ARBA00022448"/>
    </source>
</evidence>
<keyword evidence="7 9" id="KW-0472">Membrane</keyword>
<feature type="transmembrane region" description="Helical" evidence="9">
    <location>
        <begin position="12"/>
        <end position="31"/>
    </location>
</feature>
<comment type="subcellular location">
    <subcellularLocation>
        <location evidence="1">Membrane</location>
        <topology evidence="1">Multi-pass membrane protein</topology>
    </subcellularLocation>
</comment>
<feature type="transmembrane region" description="Helical" evidence="9">
    <location>
        <begin position="78"/>
        <end position="101"/>
    </location>
</feature>
<dbReference type="PANTHER" id="PTHR45820">
    <property type="entry name" value="FI23527P1"/>
    <property type="match status" value="1"/>
</dbReference>
<dbReference type="RefSeq" id="XP_058344986.1">
    <property type="nucleotide sequence ID" value="XM_058484361.1"/>
</dbReference>
<evidence type="ECO:0000256" key="5">
    <source>
        <dbReference type="ARBA" id="ARBA00022833"/>
    </source>
</evidence>
<feature type="region of interest" description="Disordered" evidence="8">
    <location>
        <begin position="139"/>
        <end position="167"/>
    </location>
</feature>
<dbReference type="SUPFAM" id="SSF160240">
    <property type="entry name" value="Cation efflux protein cytoplasmic domain-like"/>
    <property type="match status" value="1"/>
</dbReference>
<dbReference type="SUPFAM" id="SSF161111">
    <property type="entry name" value="Cation efflux protein transmembrane domain-like"/>
    <property type="match status" value="1"/>
</dbReference>
<comment type="caution">
    <text evidence="12">The sequence shown here is derived from an EMBL/GenBank/DDBJ whole genome shotgun (WGS) entry which is preliminary data.</text>
</comment>
<dbReference type="InterPro" id="IPR058533">
    <property type="entry name" value="Cation_efflux_TM"/>
</dbReference>
<evidence type="ECO:0000313" key="12">
    <source>
        <dbReference type="EMBL" id="KAJ8660073.1"/>
    </source>
</evidence>
<feature type="transmembrane region" description="Helical" evidence="9">
    <location>
        <begin position="176"/>
        <end position="200"/>
    </location>
</feature>
<evidence type="ECO:0000256" key="7">
    <source>
        <dbReference type="ARBA" id="ARBA00023136"/>
    </source>
</evidence>
<evidence type="ECO:0000259" key="11">
    <source>
        <dbReference type="Pfam" id="PF16916"/>
    </source>
</evidence>
<keyword evidence="13" id="KW-1185">Reference proteome</keyword>
<feature type="domain" description="Cation efflux protein cytoplasmic" evidence="11">
    <location>
        <begin position="240"/>
        <end position="310"/>
    </location>
</feature>
<organism evidence="12 13">
    <name type="scientific">Lichtheimia ornata</name>
    <dbReference type="NCBI Taxonomy" id="688661"/>
    <lineage>
        <taxon>Eukaryota</taxon>
        <taxon>Fungi</taxon>
        <taxon>Fungi incertae sedis</taxon>
        <taxon>Mucoromycota</taxon>
        <taxon>Mucoromycotina</taxon>
        <taxon>Mucoromycetes</taxon>
        <taxon>Mucorales</taxon>
        <taxon>Lichtheimiaceae</taxon>
        <taxon>Lichtheimia</taxon>
    </lineage>
</organism>
<dbReference type="GeneID" id="83211715"/>
<dbReference type="InterPro" id="IPR027469">
    <property type="entry name" value="Cation_efflux_TMD_sf"/>
</dbReference>
<keyword evidence="6 9" id="KW-1133">Transmembrane helix</keyword>
<evidence type="ECO:0000256" key="9">
    <source>
        <dbReference type="SAM" id="Phobius"/>
    </source>
</evidence>
<sequence>MKRLGRQARISLMLSINATFFVAEIAVGYYASSLALVADSFHMLSDMLSLAVALWAMRAVSKTEVDPKYSYGWQRAEILGALFNAAFLIALCVMIVIEGIQRFVSPEPITNPKLVLITACAGLGGNIIGLLLFREHGHGHGHGHGHHHHHHHDENEIYSEKGEQHPKQGHLNMKGIFLHVMGDALGNLGVIATALFVWLTDFSWRFYMDALVSLVIAILLFIAAIPLVRETSNILLQASSIAIDDVRNDISQLKEVLSVHELHIWQLSDTKHIASLHVLLKSPSDYMAIASDMRKLLHRRGIHSATIQPEFLNGKSLSSSTSMISSRETYTEETDTLSFKASESACLLRCEGDSCNENACCPLAADKS</sequence>
<dbReference type="Pfam" id="PF16916">
    <property type="entry name" value="ZT_dimer"/>
    <property type="match status" value="1"/>
</dbReference>
<dbReference type="Gene3D" id="1.20.1510.10">
    <property type="entry name" value="Cation efflux protein transmembrane domain"/>
    <property type="match status" value="1"/>
</dbReference>
<evidence type="ECO:0008006" key="14">
    <source>
        <dbReference type="Google" id="ProtNLM"/>
    </source>
</evidence>
<comment type="similarity">
    <text evidence="2">Belongs to the cation diffusion facilitator (CDF) transporter (TC 2.A.4) family. SLC30A subfamily.</text>
</comment>
<dbReference type="AlphaFoldDB" id="A0AAD7V7L0"/>
<dbReference type="NCBIfam" id="TIGR01297">
    <property type="entry name" value="CDF"/>
    <property type="match status" value="1"/>
</dbReference>
<dbReference type="PANTHER" id="PTHR45820:SF4">
    <property type="entry name" value="ZINC TRANSPORTER 63C, ISOFORM F"/>
    <property type="match status" value="1"/>
</dbReference>
<keyword evidence="5" id="KW-0862">Zinc</keyword>
<accession>A0AAD7V7L0</accession>
<evidence type="ECO:0000313" key="13">
    <source>
        <dbReference type="Proteomes" id="UP001234581"/>
    </source>
</evidence>
<dbReference type="EMBL" id="JARTCD010000015">
    <property type="protein sequence ID" value="KAJ8660073.1"/>
    <property type="molecule type" value="Genomic_DNA"/>
</dbReference>
<feature type="compositionally biased region" description="Basic and acidic residues" evidence="8">
    <location>
        <begin position="152"/>
        <end position="166"/>
    </location>
</feature>
<evidence type="ECO:0000256" key="8">
    <source>
        <dbReference type="SAM" id="MobiDB-lite"/>
    </source>
</evidence>
<feature type="compositionally biased region" description="Basic residues" evidence="8">
    <location>
        <begin position="139"/>
        <end position="151"/>
    </location>
</feature>
<feature type="domain" description="Cation efflux protein transmembrane" evidence="10">
    <location>
        <begin position="12"/>
        <end position="236"/>
    </location>
</feature>
<protein>
    <recommendedName>
        <fullName evidence="14">Cation efflux protein</fullName>
    </recommendedName>
</protein>
<dbReference type="InterPro" id="IPR002524">
    <property type="entry name" value="Cation_efflux"/>
</dbReference>
<dbReference type="Proteomes" id="UP001234581">
    <property type="component" value="Unassembled WGS sequence"/>
</dbReference>
<dbReference type="InterPro" id="IPR027470">
    <property type="entry name" value="Cation_efflux_CTD"/>
</dbReference>
<evidence type="ECO:0000256" key="1">
    <source>
        <dbReference type="ARBA" id="ARBA00004141"/>
    </source>
</evidence>
<dbReference type="GO" id="GO:0006882">
    <property type="term" value="P:intracellular zinc ion homeostasis"/>
    <property type="evidence" value="ECO:0007669"/>
    <property type="project" value="TreeGrafter"/>
</dbReference>
<dbReference type="GO" id="GO:0016020">
    <property type="term" value="C:membrane"/>
    <property type="evidence" value="ECO:0007669"/>
    <property type="project" value="UniProtKB-SubCell"/>
</dbReference>
<evidence type="ECO:0000256" key="2">
    <source>
        <dbReference type="ARBA" id="ARBA00008873"/>
    </source>
</evidence>